<dbReference type="Proteomes" id="UP001161247">
    <property type="component" value="Chromosome 1"/>
</dbReference>
<protein>
    <submittedName>
        <fullName evidence="4">OLC1v1025229C1</fullName>
    </submittedName>
</protein>
<dbReference type="SMART" id="SM00768">
    <property type="entry name" value="X8"/>
    <property type="match status" value="1"/>
</dbReference>
<proteinExistence type="predicted"/>
<evidence type="ECO:0000256" key="1">
    <source>
        <dbReference type="ARBA" id="ARBA00022729"/>
    </source>
</evidence>
<organism evidence="4 5">
    <name type="scientific">Oldenlandia corymbosa var. corymbosa</name>
    <dbReference type="NCBI Taxonomy" id="529605"/>
    <lineage>
        <taxon>Eukaryota</taxon>
        <taxon>Viridiplantae</taxon>
        <taxon>Streptophyta</taxon>
        <taxon>Embryophyta</taxon>
        <taxon>Tracheophyta</taxon>
        <taxon>Spermatophyta</taxon>
        <taxon>Magnoliopsida</taxon>
        <taxon>eudicotyledons</taxon>
        <taxon>Gunneridae</taxon>
        <taxon>Pentapetalae</taxon>
        <taxon>asterids</taxon>
        <taxon>lamiids</taxon>
        <taxon>Gentianales</taxon>
        <taxon>Rubiaceae</taxon>
        <taxon>Rubioideae</taxon>
        <taxon>Spermacoceae</taxon>
        <taxon>Hedyotis-Oldenlandia complex</taxon>
        <taxon>Oldenlandia</taxon>
    </lineage>
</organism>
<dbReference type="GO" id="GO:0009506">
    <property type="term" value="C:plasmodesma"/>
    <property type="evidence" value="ECO:0007669"/>
    <property type="project" value="UniProtKB-ARBA"/>
</dbReference>
<dbReference type="EMBL" id="OX459118">
    <property type="protein sequence ID" value="CAI9090452.1"/>
    <property type="molecule type" value="Genomic_DNA"/>
</dbReference>
<dbReference type="InterPro" id="IPR012946">
    <property type="entry name" value="X8"/>
</dbReference>
<feature type="signal peptide" evidence="2">
    <location>
        <begin position="1"/>
        <end position="26"/>
    </location>
</feature>
<reference evidence="4" key="1">
    <citation type="submission" date="2023-03" db="EMBL/GenBank/DDBJ databases">
        <authorList>
            <person name="Julca I."/>
        </authorList>
    </citation>
    <scope>NUCLEOTIDE SEQUENCE</scope>
</reference>
<accession>A0AAV1C7L2</accession>
<dbReference type="PANTHER" id="PTHR31044:SF52">
    <property type="entry name" value="OS01G0631500 PROTEIN"/>
    <property type="match status" value="1"/>
</dbReference>
<dbReference type="AlphaFoldDB" id="A0AAV1C7L2"/>
<evidence type="ECO:0000313" key="5">
    <source>
        <dbReference type="Proteomes" id="UP001161247"/>
    </source>
</evidence>
<keyword evidence="5" id="KW-1185">Reference proteome</keyword>
<dbReference type="PANTHER" id="PTHR31044">
    <property type="entry name" value="BETA-1,3 GLUCANASE"/>
    <property type="match status" value="1"/>
</dbReference>
<name>A0AAV1C7L2_OLDCO</name>
<feature type="chain" id="PRO_5043852584" evidence="2">
    <location>
        <begin position="27"/>
        <end position="109"/>
    </location>
</feature>
<dbReference type="Pfam" id="PF07983">
    <property type="entry name" value="X8"/>
    <property type="match status" value="1"/>
</dbReference>
<evidence type="ECO:0000313" key="4">
    <source>
        <dbReference type="EMBL" id="CAI9090452.1"/>
    </source>
</evidence>
<dbReference type="Gene3D" id="1.20.58.1040">
    <property type="match status" value="1"/>
</dbReference>
<evidence type="ECO:0000259" key="3">
    <source>
        <dbReference type="SMART" id="SM00768"/>
    </source>
</evidence>
<evidence type="ECO:0000256" key="2">
    <source>
        <dbReference type="SAM" id="SignalP"/>
    </source>
</evidence>
<dbReference type="InterPro" id="IPR044788">
    <property type="entry name" value="X8_dom_prot"/>
</dbReference>
<feature type="domain" description="X8" evidence="3">
    <location>
        <begin position="29"/>
        <end position="108"/>
    </location>
</feature>
<keyword evidence="1 2" id="KW-0732">Signal</keyword>
<sequence length="109" mass="12044">MSAMRSSSKLLLFLYLSLWLFTCSQAATSWCVLKKNPPVSNEKVQAFIDFACGEIDCSPIRPGGTCYEPNTYDVHGTYALDAIYRVNGDCNEIGFITTVDPSFGTCRIP</sequence>
<gene>
    <name evidence="4" type="ORF">OLC1_LOCUS2612</name>
</gene>